<evidence type="ECO:0000313" key="2">
    <source>
        <dbReference type="EMBL" id="KPY47438.1"/>
    </source>
</evidence>
<dbReference type="NCBIfam" id="NF047398">
    <property type="entry name" value="AAA_KGGVGR"/>
    <property type="match status" value="1"/>
</dbReference>
<dbReference type="InterPro" id="IPR027417">
    <property type="entry name" value="P-loop_NTPase"/>
</dbReference>
<protein>
    <submittedName>
        <fullName evidence="2">ATP/GTP-binding protein</fullName>
    </submittedName>
</protein>
<dbReference type="SUPFAM" id="SSF52540">
    <property type="entry name" value="P-loop containing nucleoside triphosphate hydrolases"/>
    <property type="match status" value="1"/>
</dbReference>
<evidence type="ECO:0000313" key="3">
    <source>
        <dbReference type="Proteomes" id="UP000050554"/>
    </source>
</evidence>
<dbReference type="Proteomes" id="UP000050554">
    <property type="component" value="Unassembled WGS sequence"/>
</dbReference>
<name>A0A0P9YJP9_PSESI</name>
<dbReference type="PATRIC" id="fig|55398.3.peg.2064"/>
<dbReference type="PANTHER" id="PTHR13696:SF52">
    <property type="entry name" value="PARA FAMILY PROTEIN CT_582"/>
    <property type="match status" value="1"/>
</dbReference>
<dbReference type="RefSeq" id="WP_004878827.1">
    <property type="nucleotide sequence ID" value="NZ_LJRF01000106.1"/>
</dbReference>
<dbReference type="AlphaFoldDB" id="A0A0P9YJP9"/>
<organism evidence="2 3">
    <name type="scientific">Pseudomonas syringae pv. ribicola</name>
    <dbReference type="NCBI Taxonomy" id="55398"/>
    <lineage>
        <taxon>Bacteria</taxon>
        <taxon>Pseudomonadati</taxon>
        <taxon>Pseudomonadota</taxon>
        <taxon>Gammaproteobacteria</taxon>
        <taxon>Pseudomonadales</taxon>
        <taxon>Pseudomonadaceae</taxon>
        <taxon>Pseudomonas</taxon>
    </lineage>
</organism>
<sequence>MKEEQKKPGKIVTFYSYKGGVGRTMALANIAFLAAANNKKVLVMDWDLEAPGLAYYFRGLVEPSAAKEFKDSPGLLDVLWDWRLDLLKESSAEETQAKIDEMGKAIPFANCVKPLIADDLFEEKLRLDYIGAGSRLIGKARDISYEEALTKFSWSEFFSDNAGGFVLNSLKEWAKKEYDLILIDSRTGFADVAGICTMQLPDEVALCFVLNRQNIDGIARVSAAIRDIRKDEVELHAVPMRVARAESSEVSDATARAIAELTKIGGFTLSAVQEDIKSLSIRAYDDVPFYETLSVFVATTPNFDPLTQNYLRLASSVAGQNLYVPEFHPDAVSLIKRRLIPKLVTVEYLTNLSEADPDRGLAEIQTYVDSAYDAVLGGEAIDADYIHALIQSINSLSDKISPIESADLKMRGVDLLRGLCIVDGSEWKPFLISAMEDIADFPFFIEQEELIALLEEIDGLLAESGQLVHRIKRIEYRRRIARILLERGEHSSTIQAVADILEQRKEILSSSVKFSPEQLDALNVALVETKILRAEVVAAENDNPGAIRLLKEALNGADEFKGRSELSRFNGLRYEASFKLATKFKGEVDVLSAADYATDAIALIPYNHQGMTDFCTLAEAVLRAGPLECLRFCNAFVEAVDESRYQVYFANLYGRNTKSGGVLLDIFVRLSEVLVNSFEPANIRNLLKVFSDLSLRLVKALDRRRQTGGENLRAYMQEQLIELQQLFEVVGIEFQWSSDIRMGRLFTHRRLPTDGSAE</sequence>
<evidence type="ECO:0000259" key="1">
    <source>
        <dbReference type="Pfam" id="PF01656"/>
    </source>
</evidence>
<dbReference type="InterPro" id="IPR002586">
    <property type="entry name" value="CobQ/CobB/MinD/ParA_Nub-bd_dom"/>
</dbReference>
<proteinExistence type="predicted"/>
<dbReference type="PANTHER" id="PTHR13696">
    <property type="entry name" value="P-LOOP CONTAINING NUCLEOSIDE TRIPHOSPHATE HYDROLASE"/>
    <property type="match status" value="1"/>
</dbReference>
<feature type="domain" description="CobQ/CobB/MinD/ParA nucleotide binding" evidence="1">
    <location>
        <begin position="13"/>
        <end position="274"/>
    </location>
</feature>
<dbReference type="InterPro" id="IPR050678">
    <property type="entry name" value="DNA_Partitioning_ATPase"/>
</dbReference>
<accession>A0A0P9YJP9</accession>
<reference evidence="2 3" key="1">
    <citation type="submission" date="2015-09" db="EMBL/GenBank/DDBJ databases">
        <title>Genome announcement of multiple Pseudomonas syringae strains.</title>
        <authorList>
            <person name="Thakur S."/>
            <person name="Wang P.W."/>
            <person name="Gong Y."/>
            <person name="Weir B.S."/>
            <person name="Guttman D.S."/>
        </authorList>
    </citation>
    <scope>NUCLEOTIDE SEQUENCE [LARGE SCALE GENOMIC DNA]</scope>
    <source>
        <strain evidence="2 3">ICMP3882</strain>
    </source>
</reference>
<gene>
    <name evidence="2" type="ORF">ALO47_01639</name>
</gene>
<comment type="caution">
    <text evidence="2">The sequence shown here is derived from an EMBL/GenBank/DDBJ whole genome shotgun (WGS) entry which is preliminary data.</text>
</comment>
<dbReference type="Pfam" id="PF01656">
    <property type="entry name" value="CbiA"/>
    <property type="match status" value="1"/>
</dbReference>
<dbReference type="EMBL" id="LJRF01000106">
    <property type="protein sequence ID" value="KPY47438.1"/>
    <property type="molecule type" value="Genomic_DNA"/>
</dbReference>
<dbReference type="Gene3D" id="3.40.50.300">
    <property type="entry name" value="P-loop containing nucleotide triphosphate hydrolases"/>
    <property type="match status" value="1"/>
</dbReference>